<dbReference type="InterPro" id="IPR041657">
    <property type="entry name" value="HTH_17"/>
</dbReference>
<keyword evidence="3" id="KW-1185">Reference proteome</keyword>
<sequence length="76" mass="9047">MTTRTRLVCRCGGAIRPRRYLTIPELCEDLDITRSTYYDWRRTGKAPRSRRLPNGSIRIDRDVYEAWLDTLIEEDN</sequence>
<evidence type="ECO:0000313" key="3">
    <source>
        <dbReference type="Proteomes" id="UP000587527"/>
    </source>
</evidence>
<dbReference type="GO" id="GO:0003677">
    <property type="term" value="F:DNA binding"/>
    <property type="evidence" value="ECO:0007669"/>
    <property type="project" value="UniProtKB-KW"/>
</dbReference>
<dbReference type="EMBL" id="JACHMN010000002">
    <property type="protein sequence ID" value="MBB5872009.1"/>
    <property type="molecule type" value="Genomic_DNA"/>
</dbReference>
<evidence type="ECO:0000259" key="1">
    <source>
        <dbReference type="Pfam" id="PF12728"/>
    </source>
</evidence>
<dbReference type="RefSeq" id="WP_184840444.1">
    <property type="nucleotide sequence ID" value="NZ_JACHMN010000002.1"/>
</dbReference>
<comment type="caution">
    <text evidence="2">The sequence shown here is derived from an EMBL/GenBank/DDBJ whole genome shotgun (WGS) entry which is preliminary data.</text>
</comment>
<reference evidence="2 3" key="1">
    <citation type="submission" date="2020-08" db="EMBL/GenBank/DDBJ databases">
        <title>Sequencing the genomes of 1000 actinobacteria strains.</title>
        <authorList>
            <person name="Klenk H.-P."/>
        </authorList>
    </citation>
    <scope>NUCLEOTIDE SEQUENCE [LARGE SCALE GENOMIC DNA]</scope>
    <source>
        <strain evidence="2 3">DSM 45362</strain>
    </source>
</reference>
<name>A0A841BY03_9ACTN</name>
<gene>
    <name evidence="2" type="ORF">F4553_005388</name>
</gene>
<dbReference type="SUPFAM" id="SSF46955">
    <property type="entry name" value="Putative DNA-binding domain"/>
    <property type="match status" value="1"/>
</dbReference>
<dbReference type="InterPro" id="IPR009061">
    <property type="entry name" value="DNA-bd_dom_put_sf"/>
</dbReference>
<proteinExistence type="predicted"/>
<dbReference type="Proteomes" id="UP000587527">
    <property type="component" value="Unassembled WGS sequence"/>
</dbReference>
<evidence type="ECO:0000313" key="2">
    <source>
        <dbReference type="EMBL" id="MBB5872009.1"/>
    </source>
</evidence>
<accession>A0A841BY03</accession>
<dbReference type="Pfam" id="PF12728">
    <property type="entry name" value="HTH_17"/>
    <property type="match status" value="1"/>
</dbReference>
<feature type="domain" description="Helix-turn-helix" evidence="1">
    <location>
        <begin position="20"/>
        <end position="69"/>
    </location>
</feature>
<dbReference type="AlphaFoldDB" id="A0A841BY03"/>
<organism evidence="2 3">
    <name type="scientific">Allocatelliglobosispora scoriae</name>
    <dbReference type="NCBI Taxonomy" id="643052"/>
    <lineage>
        <taxon>Bacteria</taxon>
        <taxon>Bacillati</taxon>
        <taxon>Actinomycetota</taxon>
        <taxon>Actinomycetes</taxon>
        <taxon>Micromonosporales</taxon>
        <taxon>Micromonosporaceae</taxon>
        <taxon>Allocatelliglobosispora</taxon>
    </lineage>
</organism>
<keyword evidence="2" id="KW-0238">DNA-binding</keyword>
<protein>
    <submittedName>
        <fullName evidence="2">Putative DNA-binding transcriptional regulator AlpA</fullName>
    </submittedName>
</protein>